<dbReference type="AlphaFoldDB" id="A0A0C3B7X7"/>
<dbReference type="EMBL" id="KN824294">
    <property type="protein sequence ID" value="KIM28224.1"/>
    <property type="molecule type" value="Genomic_DNA"/>
</dbReference>
<gene>
    <name evidence="2" type="ORF">M408DRAFT_144616</name>
</gene>
<accession>A0A0C3B7X7</accession>
<sequence length="694" mass="76581">MGKQRTSTSTSLANDNLTISRIHVILRPFETKLNVLAKTLERKIAADKYAPKARQPGVTYAKRHRIRAMTGMNSRQAGRAYALEKSKGLSTLYSFHEPLIGVEDAFRNLIRGIPLPRDADERVPSLQALVCQMIGRQVAEETLRDKEELEAEGVDDCIGLWYGGLSVNSRKHALIAHAVQLVELKIPFFILGLWTGLLTITIQAGLLEESYILLEYILLYYFTPDNSVADCPAANMTGRDLTDLYNTLTGVHSFPPAEFFAILLPIIEAYPNLPAIWSFRCIQHLIRNLDGDIILLTRVADCMARTLAACSPEPDPTDNEEPSIADTKKLVSLVESKTYEVLALLANSGSNAQSTEMVREVGHLAWTTHHVGKMHGKERILGLSLALDVSALVLHDQGSTGLDASDITERLSHLGGFDEGEYTALVKALYTAHPTSSGAQPSPNPESYLKNCASTLRAHGLIALADALKRCQDEIISRGDDMRLRLAPPPSGLLKRSRLGQRPSKTNGSKRRKTGGGWKKGGESEECTETEESESEVATEWSASVDGEDSAGEQDNNEEDDEVTTEEEQSDSRTADDEEEMEDDSDAFVSLKPRVVQQPPHPVHPKRRPTGHSSTSIHLPPPVLRTVVSAKVASALVDRLVRRTHERERERAKALTVSSEDDLDLLRADRRRSMATVGSSKTRKRRADDPWSTP</sequence>
<dbReference type="HOGENOM" id="CLU_396983_0_0_1"/>
<name>A0A0C3B7X7_SERVB</name>
<dbReference type="Proteomes" id="UP000054097">
    <property type="component" value="Unassembled WGS sequence"/>
</dbReference>
<evidence type="ECO:0000256" key="1">
    <source>
        <dbReference type="SAM" id="MobiDB-lite"/>
    </source>
</evidence>
<keyword evidence="3" id="KW-1185">Reference proteome</keyword>
<proteinExistence type="predicted"/>
<organism evidence="2 3">
    <name type="scientific">Serendipita vermifera MAFF 305830</name>
    <dbReference type="NCBI Taxonomy" id="933852"/>
    <lineage>
        <taxon>Eukaryota</taxon>
        <taxon>Fungi</taxon>
        <taxon>Dikarya</taxon>
        <taxon>Basidiomycota</taxon>
        <taxon>Agaricomycotina</taxon>
        <taxon>Agaricomycetes</taxon>
        <taxon>Sebacinales</taxon>
        <taxon>Serendipitaceae</taxon>
        <taxon>Serendipita</taxon>
    </lineage>
</organism>
<feature type="compositionally biased region" description="Acidic residues" evidence="1">
    <location>
        <begin position="576"/>
        <end position="586"/>
    </location>
</feature>
<evidence type="ECO:0000313" key="3">
    <source>
        <dbReference type="Proteomes" id="UP000054097"/>
    </source>
</evidence>
<feature type="region of interest" description="Disordered" evidence="1">
    <location>
        <begin position="482"/>
        <end position="622"/>
    </location>
</feature>
<feature type="region of interest" description="Disordered" evidence="1">
    <location>
        <begin position="645"/>
        <end position="694"/>
    </location>
</feature>
<feature type="compositionally biased region" description="Acidic residues" evidence="1">
    <location>
        <begin position="546"/>
        <end position="569"/>
    </location>
</feature>
<reference evidence="2 3" key="1">
    <citation type="submission" date="2014-04" db="EMBL/GenBank/DDBJ databases">
        <authorList>
            <consortium name="DOE Joint Genome Institute"/>
            <person name="Kuo A."/>
            <person name="Zuccaro A."/>
            <person name="Kohler A."/>
            <person name="Nagy L.G."/>
            <person name="Floudas D."/>
            <person name="Copeland A."/>
            <person name="Barry K.W."/>
            <person name="Cichocki N."/>
            <person name="Veneault-Fourrey C."/>
            <person name="LaButti K."/>
            <person name="Lindquist E.A."/>
            <person name="Lipzen A."/>
            <person name="Lundell T."/>
            <person name="Morin E."/>
            <person name="Murat C."/>
            <person name="Sun H."/>
            <person name="Tunlid A."/>
            <person name="Henrissat B."/>
            <person name="Grigoriev I.V."/>
            <person name="Hibbett D.S."/>
            <person name="Martin F."/>
            <person name="Nordberg H.P."/>
            <person name="Cantor M.N."/>
            <person name="Hua S.X."/>
        </authorList>
    </citation>
    <scope>NUCLEOTIDE SEQUENCE [LARGE SCALE GENOMIC DNA]</scope>
    <source>
        <strain evidence="2 3">MAFF 305830</strain>
    </source>
</reference>
<evidence type="ECO:0000313" key="2">
    <source>
        <dbReference type="EMBL" id="KIM28224.1"/>
    </source>
</evidence>
<protein>
    <submittedName>
        <fullName evidence="2">Uncharacterized protein</fullName>
    </submittedName>
</protein>
<reference evidence="3" key="2">
    <citation type="submission" date="2015-01" db="EMBL/GenBank/DDBJ databases">
        <title>Evolutionary Origins and Diversification of the Mycorrhizal Mutualists.</title>
        <authorList>
            <consortium name="DOE Joint Genome Institute"/>
            <consortium name="Mycorrhizal Genomics Consortium"/>
            <person name="Kohler A."/>
            <person name="Kuo A."/>
            <person name="Nagy L.G."/>
            <person name="Floudas D."/>
            <person name="Copeland A."/>
            <person name="Barry K.W."/>
            <person name="Cichocki N."/>
            <person name="Veneault-Fourrey C."/>
            <person name="LaButti K."/>
            <person name="Lindquist E.A."/>
            <person name="Lipzen A."/>
            <person name="Lundell T."/>
            <person name="Morin E."/>
            <person name="Murat C."/>
            <person name="Riley R."/>
            <person name="Ohm R."/>
            <person name="Sun H."/>
            <person name="Tunlid A."/>
            <person name="Henrissat B."/>
            <person name="Grigoriev I.V."/>
            <person name="Hibbett D.S."/>
            <person name="Martin F."/>
        </authorList>
    </citation>
    <scope>NUCLEOTIDE SEQUENCE [LARGE SCALE GENOMIC DNA]</scope>
    <source>
        <strain evidence="3">MAFF 305830</strain>
    </source>
</reference>
<dbReference type="OrthoDB" id="10460175at2759"/>
<feature type="compositionally biased region" description="Acidic residues" evidence="1">
    <location>
        <begin position="524"/>
        <end position="537"/>
    </location>
</feature>